<name>A0A3P6SQ20_LITSI</name>
<organism evidence="2 3">
    <name type="scientific">Litomosoides sigmodontis</name>
    <name type="common">Filarial nematode worm</name>
    <dbReference type="NCBI Taxonomy" id="42156"/>
    <lineage>
        <taxon>Eukaryota</taxon>
        <taxon>Metazoa</taxon>
        <taxon>Ecdysozoa</taxon>
        <taxon>Nematoda</taxon>
        <taxon>Chromadorea</taxon>
        <taxon>Rhabditida</taxon>
        <taxon>Spirurina</taxon>
        <taxon>Spiruromorpha</taxon>
        <taxon>Filarioidea</taxon>
        <taxon>Onchocercidae</taxon>
        <taxon>Litomosoides</taxon>
    </lineage>
</organism>
<evidence type="ECO:0000256" key="1">
    <source>
        <dbReference type="SAM" id="SignalP"/>
    </source>
</evidence>
<proteinExistence type="predicted"/>
<gene>
    <name evidence="2" type="ORF">NLS_LOCUS845</name>
</gene>
<keyword evidence="3" id="KW-1185">Reference proteome</keyword>
<evidence type="ECO:0000313" key="2">
    <source>
        <dbReference type="EMBL" id="VDK69685.1"/>
    </source>
</evidence>
<dbReference type="EMBL" id="UYRX01000024">
    <property type="protein sequence ID" value="VDK69685.1"/>
    <property type="molecule type" value="Genomic_DNA"/>
</dbReference>
<keyword evidence="1" id="KW-0732">Signal</keyword>
<protein>
    <submittedName>
        <fullName evidence="2">Uncharacterized protein</fullName>
    </submittedName>
</protein>
<feature type="chain" id="PRO_5018182786" evidence="1">
    <location>
        <begin position="29"/>
        <end position="110"/>
    </location>
</feature>
<accession>A0A3P6SQ20</accession>
<reference evidence="2 3" key="1">
    <citation type="submission" date="2018-08" db="EMBL/GenBank/DDBJ databases">
        <authorList>
            <person name="Laetsch R D."/>
            <person name="Stevens L."/>
            <person name="Kumar S."/>
            <person name="Blaxter L. M."/>
        </authorList>
    </citation>
    <scope>NUCLEOTIDE SEQUENCE [LARGE SCALE GENOMIC DNA]</scope>
</reference>
<evidence type="ECO:0000313" key="3">
    <source>
        <dbReference type="Proteomes" id="UP000277928"/>
    </source>
</evidence>
<sequence length="110" mass="12329">MGWWTGQTGKEVILAWLRLSLTSFQGQGSLFPSSDAGGRGRLDKERCAPNTNFALQVDSGELFMGDHRHRNIPSQTATCHHPSPALIPHQRIQNYRLLGWRNTSATLLFL</sequence>
<dbReference type="Proteomes" id="UP000277928">
    <property type="component" value="Unassembled WGS sequence"/>
</dbReference>
<feature type="signal peptide" evidence="1">
    <location>
        <begin position="1"/>
        <end position="28"/>
    </location>
</feature>
<dbReference type="AlphaFoldDB" id="A0A3P6SQ20"/>